<protein>
    <submittedName>
        <fullName evidence="5">LacI family DNA-binding transcriptional regulator</fullName>
    </submittedName>
</protein>
<dbReference type="Gene3D" id="1.10.260.40">
    <property type="entry name" value="lambda repressor-like DNA-binding domains"/>
    <property type="match status" value="1"/>
</dbReference>
<dbReference type="PANTHER" id="PTHR30146">
    <property type="entry name" value="LACI-RELATED TRANSCRIPTIONAL REPRESSOR"/>
    <property type="match status" value="1"/>
</dbReference>
<dbReference type="SUPFAM" id="SSF47413">
    <property type="entry name" value="lambda repressor-like DNA-binding domains"/>
    <property type="match status" value="1"/>
</dbReference>
<evidence type="ECO:0000259" key="4">
    <source>
        <dbReference type="PROSITE" id="PS50932"/>
    </source>
</evidence>
<dbReference type="GO" id="GO:0003700">
    <property type="term" value="F:DNA-binding transcription factor activity"/>
    <property type="evidence" value="ECO:0007669"/>
    <property type="project" value="TreeGrafter"/>
</dbReference>
<dbReference type="SUPFAM" id="SSF53822">
    <property type="entry name" value="Periplasmic binding protein-like I"/>
    <property type="match status" value="1"/>
</dbReference>
<keyword evidence="6" id="KW-1185">Reference proteome</keyword>
<dbReference type="InterPro" id="IPR028082">
    <property type="entry name" value="Peripla_BP_I"/>
</dbReference>
<evidence type="ECO:0000313" key="5">
    <source>
        <dbReference type="EMBL" id="MBO2454085.1"/>
    </source>
</evidence>
<reference evidence="5" key="1">
    <citation type="submission" date="2021-03" db="EMBL/GenBank/DDBJ databases">
        <authorList>
            <person name="Kanchanasin P."/>
            <person name="Saeng-In P."/>
            <person name="Phongsopitanun W."/>
            <person name="Yuki M."/>
            <person name="Kudo T."/>
            <person name="Ohkuma M."/>
            <person name="Tanasupawat S."/>
        </authorList>
    </citation>
    <scope>NUCLEOTIDE SEQUENCE</scope>
    <source>
        <strain evidence="5">GKU 128</strain>
    </source>
</reference>
<dbReference type="AlphaFoldDB" id="A0A939PKN6"/>
<evidence type="ECO:0000256" key="2">
    <source>
        <dbReference type="ARBA" id="ARBA00023125"/>
    </source>
</evidence>
<evidence type="ECO:0000313" key="6">
    <source>
        <dbReference type="Proteomes" id="UP000669179"/>
    </source>
</evidence>
<name>A0A939PKN6_9ACTN</name>
<dbReference type="PANTHER" id="PTHR30146:SF109">
    <property type="entry name" value="HTH-TYPE TRANSCRIPTIONAL REGULATOR GALS"/>
    <property type="match status" value="1"/>
</dbReference>
<keyword evidence="3" id="KW-0804">Transcription</keyword>
<dbReference type="CDD" id="cd01392">
    <property type="entry name" value="HTH_LacI"/>
    <property type="match status" value="1"/>
</dbReference>
<dbReference type="Gene3D" id="3.40.50.2300">
    <property type="match status" value="2"/>
</dbReference>
<evidence type="ECO:0000256" key="1">
    <source>
        <dbReference type="ARBA" id="ARBA00023015"/>
    </source>
</evidence>
<accession>A0A939PKN6</accession>
<dbReference type="EMBL" id="JAGEOJ010000024">
    <property type="protein sequence ID" value="MBO2454085.1"/>
    <property type="molecule type" value="Genomic_DNA"/>
</dbReference>
<dbReference type="Pfam" id="PF00356">
    <property type="entry name" value="LacI"/>
    <property type="match status" value="1"/>
</dbReference>
<dbReference type="Pfam" id="PF13377">
    <property type="entry name" value="Peripla_BP_3"/>
    <property type="match status" value="1"/>
</dbReference>
<keyword evidence="2 5" id="KW-0238">DNA-binding</keyword>
<dbReference type="PROSITE" id="PS50932">
    <property type="entry name" value="HTH_LACI_2"/>
    <property type="match status" value="1"/>
</dbReference>
<dbReference type="RefSeq" id="WP_208262216.1">
    <property type="nucleotide sequence ID" value="NZ_JAGEOJ010000024.1"/>
</dbReference>
<keyword evidence="1" id="KW-0805">Transcription regulation</keyword>
<sequence length="347" mass="36855">MVTRRDVAQLAGTSEAVVSYVLNDGPRNVAPATRQRVLAAIEELGYRPNAVARSLRMSRTHTIGLVVPDNANPFFAELAREIEDVAFSRGFTLLLGNAMDDGEREAAHVRTLIDRQVDGLILIPAHGPGTWRSQLAASEVPCIVLDREIEGTGAIQLLVDNEGGAYTATRHLLEHGARRIGCVAGPPDLHPAVDRIAGWARALTEAGLDPGAMPLANGPFGRRQGYLCGRDLLARPDRPDALFVTSDEQAIGVMRAAAELGIAVPGGLAVCSFDGIAASSYTVPALTTMRQPREELGRRAVELLIARIAGETPAPDRVVFPARLLRRGSCGCPDPEDGGTDAPPPPP</sequence>
<comment type="caution">
    <text evidence="5">The sequence shown here is derived from an EMBL/GenBank/DDBJ whole genome shotgun (WGS) entry which is preliminary data.</text>
</comment>
<gene>
    <name evidence="5" type="ORF">J4573_43840</name>
</gene>
<dbReference type="InterPro" id="IPR010982">
    <property type="entry name" value="Lambda_DNA-bd_dom_sf"/>
</dbReference>
<dbReference type="Proteomes" id="UP000669179">
    <property type="component" value="Unassembled WGS sequence"/>
</dbReference>
<organism evidence="5 6">
    <name type="scientific">Actinomadura barringtoniae</name>
    <dbReference type="NCBI Taxonomy" id="1427535"/>
    <lineage>
        <taxon>Bacteria</taxon>
        <taxon>Bacillati</taxon>
        <taxon>Actinomycetota</taxon>
        <taxon>Actinomycetes</taxon>
        <taxon>Streptosporangiales</taxon>
        <taxon>Thermomonosporaceae</taxon>
        <taxon>Actinomadura</taxon>
    </lineage>
</organism>
<dbReference type="CDD" id="cd06267">
    <property type="entry name" value="PBP1_LacI_sugar_binding-like"/>
    <property type="match status" value="1"/>
</dbReference>
<dbReference type="SMART" id="SM00354">
    <property type="entry name" value="HTH_LACI"/>
    <property type="match status" value="1"/>
</dbReference>
<evidence type="ECO:0000256" key="3">
    <source>
        <dbReference type="ARBA" id="ARBA00023163"/>
    </source>
</evidence>
<proteinExistence type="predicted"/>
<feature type="domain" description="HTH lacI-type" evidence="4">
    <location>
        <begin position="2"/>
        <end position="57"/>
    </location>
</feature>
<dbReference type="InterPro" id="IPR046335">
    <property type="entry name" value="LacI/GalR-like_sensor"/>
</dbReference>
<dbReference type="GO" id="GO:0000976">
    <property type="term" value="F:transcription cis-regulatory region binding"/>
    <property type="evidence" value="ECO:0007669"/>
    <property type="project" value="TreeGrafter"/>
</dbReference>
<dbReference type="InterPro" id="IPR000843">
    <property type="entry name" value="HTH_LacI"/>
</dbReference>